<dbReference type="EMBL" id="CH940754">
    <property type="protein sequence ID" value="KRF80518.1"/>
    <property type="molecule type" value="Genomic_DNA"/>
</dbReference>
<evidence type="ECO:0000313" key="9">
    <source>
        <dbReference type="Proteomes" id="UP000008792"/>
    </source>
</evidence>
<dbReference type="Pfam" id="PF02010">
    <property type="entry name" value="REJ"/>
    <property type="match status" value="1"/>
</dbReference>
<organism evidence="8 9">
    <name type="scientific">Drosophila virilis</name>
    <name type="common">Fruit fly</name>
    <dbReference type="NCBI Taxonomy" id="7244"/>
    <lineage>
        <taxon>Eukaryota</taxon>
        <taxon>Metazoa</taxon>
        <taxon>Ecdysozoa</taxon>
        <taxon>Arthropoda</taxon>
        <taxon>Hexapoda</taxon>
        <taxon>Insecta</taxon>
        <taxon>Pterygota</taxon>
        <taxon>Neoptera</taxon>
        <taxon>Endopterygota</taxon>
        <taxon>Diptera</taxon>
        <taxon>Brachycera</taxon>
        <taxon>Muscomorpha</taxon>
        <taxon>Ephydroidea</taxon>
        <taxon>Drosophilidae</taxon>
        <taxon>Drosophila</taxon>
    </lineage>
</organism>
<comment type="subcellular location">
    <subcellularLocation>
        <location evidence="1">Membrane</location>
    </subcellularLocation>
</comment>
<dbReference type="GO" id="GO:0005886">
    <property type="term" value="C:plasma membrane"/>
    <property type="evidence" value="ECO:0007669"/>
    <property type="project" value="TreeGrafter"/>
</dbReference>
<evidence type="ECO:0000259" key="7">
    <source>
        <dbReference type="PROSITE" id="PS51111"/>
    </source>
</evidence>
<sequence length="291" mass="33199">MPILNYVVNCYLVLAPQRLYAVIRGGPYRKVFRGKTISVNGSPSRDLSLPKNAIQNLLFEWSCDSTKNNDKVCKLNMGSGKGFVIPSYTQANEQTLKFVLHIRSTYDYLRSAVAMQTILFSSFPRRYLNINIVCVTNCKGNKYISQLPIHLKGQCLYCRTKKITKWTWIVDKKLVGSSNRLILNVTKKMSITIYLNMEATHRYKQTSTYHGTSSIHLEKNLGPINTICYVKPLDGEAIETIFFIQCENKNALYKPLQYCVGIRSLLVDECKTDELIMVRLPPTSNVEVQVC</sequence>
<dbReference type="InterPro" id="IPR014010">
    <property type="entry name" value="REJ_dom"/>
</dbReference>
<dbReference type="Proteomes" id="UP000008792">
    <property type="component" value="Unassembled WGS sequence"/>
</dbReference>
<evidence type="ECO:0000256" key="5">
    <source>
        <dbReference type="ARBA" id="ARBA00022989"/>
    </source>
</evidence>
<dbReference type="InParanoid" id="A0A0Q9W7R6"/>
<evidence type="ECO:0000256" key="3">
    <source>
        <dbReference type="ARBA" id="ARBA00022692"/>
    </source>
</evidence>
<name>A0A0Q9W7R6_DROVI</name>
<evidence type="ECO:0000256" key="6">
    <source>
        <dbReference type="ARBA" id="ARBA00023136"/>
    </source>
</evidence>
<dbReference type="PANTHER" id="PTHR46730">
    <property type="entry name" value="POLYCYSTIN-1"/>
    <property type="match status" value="1"/>
</dbReference>
<protein>
    <recommendedName>
        <fullName evidence="7">REJ domain-containing protein</fullName>
    </recommendedName>
</protein>
<dbReference type="AlphaFoldDB" id="A0A0Q9W7R6"/>
<keyword evidence="9" id="KW-1185">Reference proteome</keyword>
<keyword evidence="4" id="KW-0677">Repeat</keyword>
<proteinExistence type="inferred from homology"/>
<evidence type="ECO:0000256" key="2">
    <source>
        <dbReference type="ARBA" id="ARBA00007200"/>
    </source>
</evidence>
<gene>
    <name evidence="8" type="primary">Dvir\GJ26393</name>
    <name evidence="8" type="ORF">Dvir_GJ26393</name>
</gene>
<dbReference type="GO" id="GO:0006816">
    <property type="term" value="P:calcium ion transport"/>
    <property type="evidence" value="ECO:0007669"/>
    <property type="project" value="TreeGrafter"/>
</dbReference>
<dbReference type="STRING" id="7244.A0A0Q9W7R6"/>
<keyword evidence="6" id="KW-0472">Membrane</keyword>
<evidence type="ECO:0000313" key="8">
    <source>
        <dbReference type="EMBL" id="KRF80518.1"/>
    </source>
</evidence>
<keyword evidence="3" id="KW-0812">Transmembrane</keyword>
<reference evidence="8 9" key="1">
    <citation type="journal article" date="2007" name="Nature">
        <title>Evolution of genes and genomes on the Drosophila phylogeny.</title>
        <authorList>
            <consortium name="Drosophila 12 Genomes Consortium"/>
            <person name="Clark A.G."/>
            <person name="Eisen M.B."/>
            <person name="Smith D.R."/>
            <person name="Bergman C.M."/>
            <person name="Oliver B."/>
            <person name="Markow T.A."/>
            <person name="Kaufman T.C."/>
            <person name="Kellis M."/>
            <person name="Gelbart W."/>
            <person name="Iyer V.N."/>
            <person name="Pollard D.A."/>
            <person name="Sackton T.B."/>
            <person name="Larracuente A.M."/>
            <person name="Singh N.D."/>
            <person name="Abad J.P."/>
            <person name="Abt D.N."/>
            <person name="Adryan B."/>
            <person name="Aguade M."/>
            <person name="Akashi H."/>
            <person name="Anderson W.W."/>
            <person name="Aquadro C.F."/>
            <person name="Ardell D.H."/>
            <person name="Arguello R."/>
            <person name="Artieri C.G."/>
            <person name="Barbash D.A."/>
            <person name="Barker D."/>
            <person name="Barsanti P."/>
            <person name="Batterham P."/>
            <person name="Batzoglou S."/>
            <person name="Begun D."/>
            <person name="Bhutkar A."/>
            <person name="Blanco E."/>
            <person name="Bosak S.A."/>
            <person name="Bradley R.K."/>
            <person name="Brand A.D."/>
            <person name="Brent M.R."/>
            <person name="Brooks A.N."/>
            <person name="Brown R.H."/>
            <person name="Butlin R.K."/>
            <person name="Caggese C."/>
            <person name="Calvi B.R."/>
            <person name="Bernardo de Carvalho A."/>
            <person name="Caspi A."/>
            <person name="Castrezana S."/>
            <person name="Celniker S.E."/>
            <person name="Chang J.L."/>
            <person name="Chapple C."/>
            <person name="Chatterji S."/>
            <person name="Chinwalla A."/>
            <person name="Civetta A."/>
            <person name="Clifton S.W."/>
            <person name="Comeron J.M."/>
            <person name="Costello J.C."/>
            <person name="Coyne J.A."/>
            <person name="Daub J."/>
            <person name="David R.G."/>
            <person name="Delcher A.L."/>
            <person name="Delehaunty K."/>
            <person name="Do C.B."/>
            <person name="Ebling H."/>
            <person name="Edwards K."/>
            <person name="Eickbush T."/>
            <person name="Evans J.D."/>
            <person name="Filipski A."/>
            <person name="Findeiss S."/>
            <person name="Freyhult E."/>
            <person name="Fulton L."/>
            <person name="Fulton R."/>
            <person name="Garcia A.C."/>
            <person name="Gardiner A."/>
            <person name="Garfield D.A."/>
            <person name="Garvin B.E."/>
            <person name="Gibson G."/>
            <person name="Gilbert D."/>
            <person name="Gnerre S."/>
            <person name="Godfrey J."/>
            <person name="Good R."/>
            <person name="Gotea V."/>
            <person name="Gravely B."/>
            <person name="Greenberg A.J."/>
            <person name="Griffiths-Jones S."/>
            <person name="Gross S."/>
            <person name="Guigo R."/>
            <person name="Gustafson E.A."/>
            <person name="Haerty W."/>
            <person name="Hahn M.W."/>
            <person name="Halligan D.L."/>
            <person name="Halpern A.L."/>
            <person name="Halter G.M."/>
            <person name="Han M.V."/>
            <person name="Heger A."/>
            <person name="Hillier L."/>
            <person name="Hinrichs A.S."/>
            <person name="Holmes I."/>
            <person name="Hoskins R.A."/>
            <person name="Hubisz M.J."/>
            <person name="Hultmark D."/>
            <person name="Huntley M.A."/>
            <person name="Jaffe D.B."/>
            <person name="Jagadeeshan S."/>
            <person name="Jeck W.R."/>
            <person name="Johnson J."/>
            <person name="Jones C.D."/>
            <person name="Jordan W.C."/>
            <person name="Karpen G.H."/>
            <person name="Kataoka E."/>
            <person name="Keightley P.D."/>
            <person name="Kheradpour P."/>
            <person name="Kirkness E.F."/>
            <person name="Koerich L.B."/>
            <person name="Kristiansen K."/>
            <person name="Kudrna D."/>
            <person name="Kulathinal R.J."/>
            <person name="Kumar S."/>
            <person name="Kwok R."/>
            <person name="Lander E."/>
            <person name="Langley C.H."/>
            <person name="Lapoint R."/>
            <person name="Lazzaro B.P."/>
            <person name="Lee S.J."/>
            <person name="Levesque L."/>
            <person name="Li R."/>
            <person name="Lin C.F."/>
            <person name="Lin M.F."/>
            <person name="Lindblad-Toh K."/>
            <person name="Llopart A."/>
            <person name="Long M."/>
            <person name="Low L."/>
            <person name="Lozovsky E."/>
            <person name="Lu J."/>
            <person name="Luo M."/>
            <person name="Machado C.A."/>
            <person name="Makalowski W."/>
            <person name="Marzo M."/>
            <person name="Matsuda M."/>
            <person name="Matzkin L."/>
            <person name="McAllister B."/>
            <person name="McBride C.S."/>
            <person name="McKernan B."/>
            <person name="McKernan K."/>
            <person name="Mendez-Lago M."/>
            <person name="Minx P."/>
            <person name="Mollenhauer M.U."/>
            <person name="Montooth K."/>
            <person name="Mount S.M."/>
            <person name="Mu X."/>
            <person name="Myers E."/>
            <person name="Negre B."/>
            <person name="Newfeld S."/>
            <person name="Nielsen R."/>
            <person name="Noor M.A."/>
            <person name="O'Grady P."/>
            <person name="Pachter L."/>
            <person name="Papaceit M."/>
            <person name="Parisi M.J."/>
            <person name="Parisi M."/>
            <person name="Parts L."/>
            <person name="Pedersen J.S."/>
            <person name="Pesole G."/>
            <person name="Phillippy A.M."/>
            <person name="Ponting C.P."/>
            <person name="Pop M."/>
            <person name="Porcelli D."/>
            <person name="Powell J.R."/>
            <person name="Prohaska S."/>
            <person name="Pruitt K."/>
            <person name="Puig M."/>
            <person name="Quesneville H."/>
            <person name="Ram K.R."/>
            <person name="Rand D."/>
            <person name="Rasmussen M.D."/>
            <person name="Reed L.K."/>
            <person name="Reenan R."/>
            <person name="Reily A."/>
            <person name="Remington K.A."/>
            <person name="Rieger T.T."/>
            <person name="Ritchie M.G."/>
            <person name="Robin C."/>
            <person name="Rogers Y.H."/>
            <person name="Rohde C."/>
            <person name="Rozas J."/>
            <person name="Rubenfield M.J."/>
            <person name="Ruiz A."/>
            <person name="Russo S."/>
            <person name="Salzberg S.L."/>
            <person name="Sanchez-Gracia A."/>
            <person name="Saranga D.J."/>
            <person name="Sato H."/>
            <person name="Schaeffer S.W."/>
            <person name="Schatz M.C."/>
            <person name="Schlenke T."/>
            <person name="Schwartz R."/>
            <person name="Segarra C."/>
            <person name="Singh R.S."/>
            <person name="Sirot L."/>
            <person name="Sirota M."/>
            <person name="Sisneros N.B."/>
            <person name="Smith C.D."/>
            <person name="Smith T.F."/>
            <person name="Spieth J."/>
            <person name="Stage D.E."/>
            <person name="Stark A."/>
            <person name="Stephan W."/>
            <person name="Strausberg R.L."/>
            <person name="Strempel S."/>
            <person name="Sturgill D."/>
            <person name="Sutton G."/>
            <person name="Sutton G.G."/>
            <person name="Tao W."/>
            <person name="Teichmann S."/>
            <person name="Tobari Y.N."/>
            <person name="Tomimura Y."/>
            <person name="Tsolas J.M."/>
            <person name="Valente V.L."/>
            <person name="Venter E."/>
            <person name="Venter J.C."/>
            <person name="Vicario S."/>
            <person name="Vieira F.G."/>
            <person name="Vilella A.J."/>
            <person name="Villasante A."/>
            <person name="Walenz B."/>
            <person name="Wang J."/>
            <person name="Wasserman M."/>
            <person name="Watts T."/>
            <person name="Wilson D."/>
            <person name="Wilson R.K."/>
            <person name="Wing R.A."/>
            <person name="Wolfner M.F."/>
            <person name="Wong A."/>
            <person name="Wong G.K."/>
            <person name="Wu C.I."/>
            <person name="Wu G."/>
            <person name="Yamamoto D."/>
            <person name="Yang H.P."/>
            <person name="Yang S.P."/>
            <person name="Yorke J.A."/>
            <person name="Yoshida K."/>
            <person name="Zdobnov E."/>
            <person name="Zhang P."/>
            <person name="Zhang Y."/>
            <person name="Zimin A.V."/>
            <person name="Baldwin J."/>
            <person name="Abdouelleil A."/>
            <person name="Abdulkadir J."/>
            <person name="Abebe A."/>
            <person name="Abera B."/>
            <person name="Abreu J."/>
            <person name="Acer S.C."/>
            <person name="Aftuck L."/>
            <person name="Alexander A."/>
            <person name="An P."/>
            <person name="Anderson E."/>
            <person name="Anderson S."/>
            <person name="Arachi H."/>
            <person name="Azer M."/>
            <person name="Bachantsang P."/>
            <person name="Barry A."/>
            <person name="Bayul T."/>
            <person name="Berlin A."/>
            <person name="Bessette D."/>
            <person name="Bloom T."/>
            <person name="Blye J."/>
            <person name="Boguslavskiy L."/>
            <person name="Bonnet C."/>
            <person name="Boukhgalter B."/>
            <person name="Bourzgui I."/>
            <person name="Brown A."/>
            <person name="Cahill P."/>
            <person name="Channer S."/>
            <person name="Cheshatsang Y."/>
            <person name="Chuda L."/>
            <person name="Citroen M."/>
            <person name="Collymore A."/>
            <person name="Cooke P."/>
            <person name="Costello M."/>
            <person name="D'Aco K."/>
            <person name="Daza R."/>
            <person name="De Haan G."/>
            <person name="DeGray S."/>
            <person name="DeMaso C."/>
            <person name="Dhargay N."/>
            <person name="Dooley K."/>
            <person name="Dooley E."/>
            <person name="Doricent M."/>
            <person name="Dorje P."/>
            <person name="Dorjee K."/>
            <person name="Dupes A."/>
            <person name="Elong R."/>
            <person name="Falk J."/>
            <person name="Farina A."/>
            <person name="Faro S."/>
            <person name="Ferguson D."/>
            <person name="Fisher S."/>
            <person name="Foley C.D."/>
            <person name="Franke A."/>
            <person name="Friedrich D."/>
            <person name="Gadbois L."/>
            <person name="Gearin G."/>
            <person name="Gearin C.R."/>
            <person name="Giannoukos G."/>
            <person name="Goode T."/>
            <person name="Graham J."/>
            <person name="Grandbois E."/>
            <person name="Grewal S."/>
            <person name="Gyaltsen K."/>
            <person name="Hafez N."/>
            <person name="Hagos B."/>
            <person name="Hall J."/>
            <person name="Henson C."/>
            <person name="Hollinger A."/>
            <person name="Honan T."/>
            <person name="Huard M.D."/>
            <person name="Hughes L."/>
            <person name="Hurhula B."/>
            <person name="Husby M.E."/>
            <person name="Kamat A."/>
            <person name="Kanga B."/>
            <person name="Kashin S."/>
            <person name="Khazanovich D."/>
            <person name="Kisner P."/>
            <person name="Lance K."/>
            <person name="Lara M."/>
            <person name="Lee W."/>
            <person name="Lennon N."/>
            <person name="Letendre F."/>
            <person name="LeVine R."/>
            <person name="Lipovsky A."/>
            <person name="Liu X."/>
            <person name="Liu J."/>
            <person name="Liu S."/>
            <person name="Lokyitsang T."/>
            <person name="Lokyitsang Y."/>
            <person name="Lubonja R."/>
            <person name="Lui A."/>
            <person name="MacDonald P."/>
            <person name="Magnisalis V."/>
            <person name="Maru K."/>
            <person name="Matthews C."/>
            <person name="McCusker W."/>
            <person name="McDonough S."/>
            <person name="Mehta T."/>
            <person name="Meldrim J."/>
            <person name="Meneus L."/>
            <person name="Mihai O."/>
            <person name="Mihalev A."/>
            <person name="Mihova T."/>
            <person name="Mittelman R."/>
            <person name="Mlenga V."/>
            <person name="Montmayeur A."/>
            <person name="Mulrain L."/>
            <person name="Navidi A."/>
            <person name="Naylor J."/>
            <person name="Negash T."/>
            <person name="Nguyen T."/>
            <person name="Nguyen N."/>
            <person name="Nicol R."/>
            <person name="Norbu C."/>
            <person name="Norbu N."/>
            <person name="Novod N."/>
            <person name="O'Neill B."/>
            <person name="Osman S."/>
            <person name="Markiewicz E."/>
            <person name="Oyono O.L."/>
            <person name="Patti C."/>
            <person name="Phunkhang P."/>
            <person name="Pierre F."/>
            <person name="Priest M."/>
            <person name="Raghuraman S."/>
            <person name="Rege F."/>
            <person name="Reyes R."/>
            <person name="Rise C."/>
            <person name="Rogov P."/>
            <person name="Ross K."/>
            <person name="Ryan E."/>
            <person name="Settipalli S."/>
            <person name="Shea T."/>
            <person name="Sherpa N."/>
            <person name="Shi L."/>
            <person name="Shih D."/>
            <person name="Sparrow T."/>
            <person name="Spaulding J."/>
            <person name="Stalker J."/>
            <person name="Stange-Thomann N."/>
            <person name="Stavropoulos S."/>
            <person name="Stone C."/>
            <person name="Strader C."/>
            <person name="Tesfaye S."/>
            <person name="Thomson T."/>
            <person name="Thoulutsang Y."/>
            <person name="Thoulutsang D."/>
            <person name="Topham K."/>
            <person name="Topping I."/>
            <person name="Tsamla T."/>
            <person name="Vassiliev H."/>
            <person name="Vo A."/>
            <person name="Wangchuk T."/>
            <person name="Wangdi T."/>
            <person name="Weiand M."/>
            <person name="Wilkinson J."/>
            <person name="Wilson A."/>
            <person name="Yadav S."/>
            <person name="Young G."/>
            <person name="Yu Q."/>
            <person name="Zembek L."/>
            <person name="Zhong D."/>
            <person name="Zimmer A."/>
            <person name="Zwirko Z."/>
            <person name="Jaffe D.B."/>
            <person name="Alvarez P."/>
            <person name="Brockman W."/>
            <person name="Butler J."/>
            <person name="Chin C."/>
            <person name="Gnerre S."/>
            <person name="Grabherr M."/>
            <person name="Kleber M."/>
            <person name="Mauceli E."/>
            <person name="MacCallum I."/>
        </authorList>
    </citation>
    <scope>NUCLEOTIDE SEQUENCE [LARGE SCALE GENOMIC DNA]</scope>
    <source>
        <strain evidence="9">Tucson 15010-1051.87</strain>
    </source>
</reference>
<accession>A0A0Q9W7R6</accession>
<keyword evidence="5" id="KW-1133">Transmembrane helix</keyword>
<dbReference type="OrthoDB" id="2121937at2759"/>
<dbReference type="InterPro" id="IPR002859">
    <property type="entry name" value="PKD/REJ-like"/>
</dbReference>
<feature type="domain" description="REJ" evidence="7">
    <location>
        <begin position="1"/>
        <end position="291"/>
    </location>
</feature>
<comment type="similarity">
    <text evidence="2">Belongs to the polycystin family.</text>
</comment>
<evidence type="ECO:0000256" key="1">
    <source>
        <dbReference type="ARBA" id="ARBA00004370"/>
    </source>
</evidence>
<dbReference type="PROSITE" id="PS51111">
    <property type="entry name" value="REJ"/>
    <property type="match status" value="1"/>
</dbReference>
<dbReference type="PANTHER" id="PTHR46730:SF1">
    <property type="entry name" value="PLAT DOMAIN-CONTAINING PROTEIN"/>
    <property type="match status" value="1"/>
</dbReference>
<evidence type="ECO:0000256" key="4">
    <source>
        <dbReference type="ARBA" id="ARBA00022737"/>
    </source>
</evidence>
<dbReference type="GO" id="GO:0005261">
    <property type="term" value="F:monoatomic cation channel activity"/>
    <property type="evidence" value="ECO:0007669"/>
    <property type="project" value="TreeGrafter"/>
</dbReference>